<sequence length="177" mass="19311">MSPPVALMLGLSRFLSPHRGLGLCPRTGLLQLVLQRHLYLAAESSDLWHSAWRSRIRPFRTKIDECSSKCLAKHSIWSAKERTSNKVEGSRGRLVLTLGMAGRSLDRRYADGPSIPLSLEGGGSSFREGQKPRPWLGPPLCAGTCAYPPEGGSPIPREASDSAVPTLAPIKWNKKVS</sequence>
<proteinExistence type="predicted"/>
<protein>
    <submittedName>
        <fullName evidence="1">Uncharacterized protein</fullName>
    </submittedName>
</protein>
<dbReference type="Proteomes" id="UP001153076">
    <property type="component" value="Unassembled WGS sequence"/>
</dbReference>
<comment type="caution">
    <text evidence="1">The sequence shown here is derived from an EMBL/GenBank/DDBJ whole genome shotgun (WGS) entry which is preliminary data.</text>
</comment>
<evidence type="ECO:0000313" key="2">
    <source>
        <dbReference type="Proteomes" id="UP001153076"/>
    </source>
</evidence>
<evidence type="ECO:0000313" key="1">
    <source>
        <dbReference type="EMBL" id="KAJ8435118.1"/>
    </source>
</evidence>
<keyword evidence="2" id="KW-1185">Reference proteome</keyword>
<name>A0A9Q1QAK0_9CARY</name>
<accession>A0A9Q1QAK0</accession>
<gene>
    <name evidence="1" type="ORF">Cgig2_020761</name>
</gene>
<organism evidence="1 2">
    <name type="scientific">Carnegiea gigantea</name>
    <dbReference type="NCBI Taxonomy" id="171969"/>
    <lineage>
        <taxon>Eukaryota</taxon>
        <taxon>Viridiplantae</taxon>
        <taxon>Streptophyta</taxon>
        <taxon>Embryophyta</taxon>
        <taxon>Tracheophyta</taxon>
        <taxon>Spermatophyta</taxon>
        <taxon>Magnoliopsida</taxon>
        <taxon>eudicotyledons</taxon>
        <taxon>Gunneridae</taxon>
        <taxon>Pentapetalae</taxon>
        <taxon>Caryophyllales</taxon>
        <taxon>Cactineae</taxon>
        <taxon>Cactaceae</taxon>
        <taxon>Cactoideae</taxon>
        <taxon>Echinocereeae</taxon>
        <taxon>Carnegiea</taxon>
    </lineage>
</organism>
<dbReference type="EMBL" id="JAKOGI010000431">
    <property type="protein sequence ID" value="KAJ8435118.1"/>
    <property type="molecule type" value="Genomic_DNA"/>
</dbReference>
<dbReference type="AlphaFoldDB" id="A0A9Q1QAK0"/>
<reference evidence="1" key="1">
    <citation type="submission" date="2022-04" db="EMBL/GenBank/DDBJ databases">
        <title>Carnegiea gigantea Genome sequencing and assembly v2.</title>
        <authorList>
            <person name="Copetti D."/>
            <person name="Sanderson M.J."/>
            <person name="Burquez A."/>
            <person name="Wojciechowski M.F."/>
        </authorList>
    </citation>
    <scope>NUCLEOTIDE SEQUENCE</scope>
    <source>
        <strain evidence="1">SGP5-SGP5p</strain>
        <tissue evidence="1">Aerial part</tissue>
    </source>
</reference>